<dbReference type="EMBL" id="JAZGLY010000004">
    <property type="protein sequence ID" value="MEE6187256.1"/>
    <property type="molecule type" value="Genomic_DNA"/>
</dbReference>
<sequence>MNYWKLLVTVFFFFLINNPTLEAQGLDRTNLYKALETGQSEAIDHQLSVLKDIKGNDKTAFEGALLMRKSALLKVPAQKLNTFKQGHRQLELAIRAEPKNVEYRFLRLMIQEHAPKMLHYKGNLLEDSQLIAKGFKSLQPTLKAIVLNYSKTSKALPESSLK</sequence>
<comment type="caution">
    <text evidence="1">The sequence shown here is derived from an EMBL/GenBank/DDBJ whole genome shotgun (WGS) entry which is preliminary data.</text>
</comment>
<proteinExistence type="predicted"/>
<dbReference type="Proteomes" id="UP001357452">
    <property type="component" value="Unassembled WGS sequence"/>
</dbReference>
<accession>A0ABU7RGY3</accession>
<reference evidence="1 2" key="1">
    <citation type="submission" date="2024-01" db="EMBL/GenBank/DDBJ databases">
        <title>Niabella digestum sp. nov., isolated from waste digestion system.</title>
        <authorList>
            <person name="Zhang L."/>
        </authorList>
    </citation>
    <scope>NUCLEOTIDE SEQUENCE [LARGE SCALE GENOMIC DNA]</scope>
    <source>
        <strain evidence="1 2">A18</strain>
    </source>
</reference>
<evidence type="ECO:0000313" key="2">
    <source>
        <dbReference type="Proteomes" id="UP001357452"/>
    </source>
</evidence>
<organism evidence="1 2">
    <name type="scientific">Niabella digestorum</name>
    <dbReference type="NCBI Taxonomy" id="3117701"/>
    <lineage>
        <taxon>Bacteria</taxon>
        <taxon>Pseudomonadati</taxon>
        <taxon>Bacteroidota</taxon>
        <taxon>Chitinophagia</taxon>
        <taxon>Chitinophagales</taxon>
        <taxon>Chitinophagaceae</taxon>
        <taxon>Niabella</taxon>
    </lineage>
</organism>
<name>A0ABU7RGY3_9BACT</name>
<dbReference type="RefSeq" id="WP_330974665.1">
    <property type="nucleotide sequence ID" value="NZ_JAZGLY010000004.1"/>
</dbReference>
<gene>
    <name evidence="1" type="ORF">V2H41_08225</name>
</gene>
<keyword evidence="2" id="KW-1185">Reference proteome</keyword>
<protein>
    <recommendedName>
        <fullName evidence="3">DUF4142 domain-containing protein</fullName>
    </recommendedName>
</protein>
<evidence type="ECO:0008006" key="3">
    <source>
        <dbReference type="Google" id="ProtNLM"/>
    </source>
</evidence>
<evidence type="ECO:0000313" key="1">
    <source>
        <dbReference type="EMBL" id="MEE6187256.1"/>
    </source>
</evidence>